<dbReference type="AlphaFoldDB" id="A0A365L2A3"/>
<sequence length="88" mass="9489">MPTKVGNFFLISLKKIEKLYVLNNFGRVGFCPDFSGPALRVISQSNCAAKATSLVCLMPFRAKRALTLFSVQTPAAKTGAYAFLIGGN</sequence>
<evidence type="ECO:0000313" key="1">
    <source>
        <dbReference type="EMBL" id="RAZ79199.1"/>
    </source>
</evidence>
<reference evidence="1 2" key="1">
    <citation type="submission" date="2018-06" db="EMBL/GenBank/DDBJ databases">
        <title>The draft genome sequences of strains SCU63 and S1.</title>
        <authorList>
            <person name="Gan L."/>
        </authorList>
    </citation>
    <scope>NUCLEOTIDE SEQUENCE [LARGE SCALE GENOMIC DNA]</scope>
    <source>
        <strain evidence="1 2">SCU63</strain>
    </source>
</reference>
<accession>A0A365L2A3</accession>
<dbReference type="EMBL" id="QLZR01000002">
    <property type="protein sequence ID" value="RAZ79199.1"/>
    <property type="molecule type" value="Genomic_DNA"/>
</dbReference>
<proteinExistence type="predicted"/>
<name>A0A365L2A3_9BACL</name>
<protein>
    <submittedName>
        <fullName evidence="1">Uncharacterized protein</fullName>
    </submittedName>
</protein>
<organism evidence="1 2">
    <name type="scientific">Planococcus halotolerans</name>
    <dbReference type="NCBI Taxonomy" id="2233542"/>
    <lineage>
        <taxon>Bacteria</taxon>
        <taxon>Bacillati</taxon>
        <taxon>Bacillota</taxon>
        <taxon>Bacilli</taxon>
        <taxon>Bacillales</taxon>
        <taxon>Caryophanaceae</taxon>
        <taxon>Planococcus</taxon>
    </lineage>
</organism>
<keyword evidence="2" id="KW-1185">Reference proteome</keyword>
<dbReference type="Proteomes" id="UP000251002">
    <property type="component" value="Unassembled WGS sequence"/>
</dbReference>
<evidence type="ECO:0000313" key="2">
    <source>
        <dbReference type="Proteomes" id="UP000251002"/>
    </source>
</evidence>
<comment type="caution">
    <text evidence="1">The sequence shown here is derived from an EMBL/GenBank/DDBJ whole genome shotgun (WGS) entry which is preliminary data.</text>
</comment>
<gene>
    <name evidence="1" type="ORF">DP120_06160</name>
</gene>